<keyword evidence="3" id="KW-1185">Reference proteome</keyword>
<sequence length="58" mass="5915">MHACIRCLVSDAVLLLEVLGPVCNAALADASPVIVSFAILAFARGGPLLGHQTLGILC</sequence>
<organism evidence="2 3">
    <name type="scientific">Dreissena polymorpha</name>
    <name type="common">Zebra mussel</name>
    <name type="synonym">Mytilus polymorpha</name>
    <dbReference type="NCBI Taxonomy" id="45954"/>
    <lineage>
        <taxon>Eukaryota</taxon>
        <taxon>Metazoa</taxon>
        <taxon>Spiralia</taxon>
        <taxon>Lophotrochozoa</taxon>
        <taxon>Mollusca</taxon>
        <taxon>Bivalvia</taxon>
        <taxon>Autobranchia</taxon>
        <taxon>Heteroconchia</taxon>
        <taxon>Euheterodonta</taxon>
        <taxon>Imparidentia</taxon>
        <taxon>Neoheterodontei</taxon>
        <taxon>Myida</taxon>
        <taxon>Dreissenoidea</taxon>
        <taxon>Dreissenidae</taxon>
        <taxon>Dreissena</taxon>
    </lineage>
</organism>
<feature type="signal peptide" evidence="1">
    <location>
        <begin position="1"/>
        <end position="30"/>
    </location>
</feature>
<reference evidence="2" key="1">
    <citation type="journal article" date="2019" name="bioRxiv">
        <title>The Genome of the Zebra Mussel, Dreissena polymorpha: A Resource for Invasive Species Research.</title>
        <authorList>
            <person name="McCartney M.A."/>
            <person name="Auch B."/>
            <person name="Kono T."/>
            <person name="Mallez S."/>
            <person name="Zhang Y."/>
            <person name="Obille A."/>
            <person name="Becker A."/>
            <person name="Abrahante J.E."/>
            <person name="Garbe J."/>
            <person name="Badalamenti J.P."/>
            <person name="Herman A."/>
            <person name="Mangelson H."/>
            <person name="Liachko I."/>
            <person name="Sullivan S."/>
            <person name="Sone E.D."/>
            <person name="Koren S."/>
            <person name="Silverstein K.A.T."/>
            <person name="Beckman K.B."/>
            <person name="Gohl D.M."/>
        </authorList>
    </citation>
    <scope>NUCLEOTIDE SEQUENCE</scope>
    <source>
        <strain evidence="2">Duluth1</strain>
        <tissue evidence="2">Whole animal</tissue>
    </source>
</reference>
<dbReference type="AlphaFoldDB" id="A0A9D3YDI7"/>
<feature type="chain" id="PRO_5038364511" evidence="1">
    <location>
        <begin position="31"/>
        <end position="58"/>
    </location>
</feature>
<keyword evidence="1" id="KW-0732">Signal</keyword>
<gene>
    <name evidence="2" type="ORF">DPMN_083754</name>
</gene>
<protein>
    <submittedName>
        <fullName evidence="2">Uncharacterized protein</fullName>
    </submittedName>
</protein>
<accession>A0A9D3YDI7</accession>
<name>A0A9D3YDI7_DREPO</name>
<dbReference type="EMBL" id="JAIWYP010000016">
    <property type="protein sequence ID" value="KAH3696289.1"/>
    <property type="molecule type" value="Genomic_DNA"/>
</dbReference>
<dbReference type="Proteomes" id="UP000828390">
    <property type="component" value="Unassembled WGS sequence"/>
</dbReference>
<evidence type="ECO:0000313" key="2">
    <source>
        <dbReference type="EMBL" id="KAH3696289.1"/>
    </source>
</evidence>
<proteinExistence type="predicted"/>
<comment type="caution">
    <text evidence="2">The sequence shown here is derived from an EMBL/GenBank/DDBJ whole genome shotgun (WGS) entry which is preliminary data.</text>
</comment>
<evidence type="ECO:0000313" key="3">
    <source>
        <dbReference type="Proteomes" id="UP000828390"/>
    </source>
</evidence>
<evidence type="ECO:0000256" key="1">
    <source>
        <dbReference type="SAM" id="SignalP"/>
    </source>
</evidence>
<reference evidence="2" key="2">
    <citation type="submission" date="2020-11" db="EMBL/GenBank/DDBJ databases">
        <authorList>
            <person name="McCartney M.A."/>
            <person name="Auch B."/>
            <person name="Kono T."/>
            <person name="Mallez S."/>
            <person name="Becker A."/>
            <person name="Gohl D.M."/>
            <person name="Silverstein K.A.T."/>
            <person name="Koren S."/>
            <person name="Bechman K.B."/>
            <person name="Herman A."/>
            <person name="Abrahante J.E."/>
            <person name="Garbe J."/>
        </authorList>
    </citation>
    <scope>NUCLEOTIDE SEQUENCE</scope>
    <source>
        <strain evidence="2">Duluth1</strain>
        <tissue evidence="2">Whole animal</tissue>
    </source>
</reference>